<evidence type="ECO:0000313" key="2">
    <source>
        <dbReference type="Proteomes" id="UP001179363"/>
    </source>
</evidence>
<dbReference type="RefSeq" id="WP_236133235.1">
    <property type="nucleotide sequence ID" value="NZ_JAKGTH010000007.1"/>
</dbReference>
<accession>A0ABS9EGX5</accession>
<dbReference type="EMBL" id="JAKGTH010000007">
    <property type="protein sequence ID" value="MCF4101084.1"/>
    <property type="molecule type" value="Genomic_DNA"/>
</dbReference>
<proteinExistence type="predicted"/>
<organism evidence="1 2">
    <name type="scientific">Gillisia lutea</name>
    <dbReference type="NCBI Taxonomy" id="2909668"/>
    <lineage>
        <taxon>Bacteria</taxon>
        <taxon>Pseudomonadati</taxon>
        <taxon>Bacteroidota</taxon>
        <taxon>Flavobacteriia</taxon>
        <taxon>Flavobacteriales</taxon>
        <taxon>Flavobacteriaceae</taxon>
        <taxon>Gillisia</taxon>
    </lineage>
</organism>
<name>A0ABS9EGX5_9FLAO</name>
<gene>
    <name evidence="1" type="ORF">L1I30_05360</name>
</gene>
<evidence type="ECO:0000313" key="1">
    <source>
        <dbReference type="EMBL" id="MCF4101084.1"/>
    </source>
</evidence>
<evidence type="ECO:0008006" key="3">
    <source>
        <dbReference type="Google" id="ProtNLM"/>
    </source>
</evidence>
<protein>
    <recommendedName>
        <fullName evidence="3">Lipocalin-like domain-containing protein</fullName>
    </recommendedName>
</protein>
<reference evidence="1" key="1">
    <citation type="submission" date="2022-01" db="EMBL/GenBank/DDBJ databases">
        <title>Gillisia lutea sp. nov., isolated from marine plastic residues from the Malvarosa beach (Valencia, Spain).</title>
        <authorList>
            <person name="Vidal-Verdu A."/>
            <person name="Molina-Menor E."/>
            <person name="Satari L."/>
            <person name="Pascual J."/>
            <person name="Pereto J."/>
            <person name="Porcar M."/>
        </authorList>
    </citation>
    <scope>NUCLEOTIDE SEQUENCE</scope>
    <source>
        <strain evidence="1">M10.2A</strain>
    </source>
</reference>
<sequence>MENYEGRWELVKMTGSASYTETTGDNMEWQEYYFFNNDQTFSKTRMRGDSVTTATGTYVFSEEHEFMSNENNEVIAELVYDTINPLIGTCYNTRLMELLYISNGKMISTWHQCDGPGLEYEK</sequence>
<comment type="caution">
    <text evidence="1">The sequence shown here is derived from an EMBL/GenBank/DDBJ whole genome shotgun (WGS) entry which is preliminary data.</text>
</comment>
<dbReference type="Proteomes" id="UP001179363">
    <property type="component" value="Unassembled WGS sequence"/>
</dbReference>
<keyword evidence="2" id="KW-1185">Reference proteome</keyword>